<sequence length="72" mass="8219">MFIWEPHGCRPSLHGDASQLQHLEQLNDTHTPFCHATLPGQDNIKGHRHCDEKRGTSPITLGCDKRKRFTSE</sequence>
<proteinExistence type="predicted"/>
<protein>
    <submittedName>
        <fullName evidence="1">Uncharacterized protein</fullName>
    </submittedName>
</protein>
<evidence type="ECO:0000313" key="1">
    <source>
        <dbReference type="EMBL" id="KAF3699153.1"/>
    </source>
</evidence>
<keyword evidence="2" id="KW-1185">Reference proteome</keyword>
<reference evidence="1 2" key="1">
    <citation type="submission" date="2019-02" db="EMBL/GenBank/DDBJ databases">
        <title>Opniocepnalus argus genome.</title>
        <authorList>
            <person name="Zhou C."/>
            <person name="Xiao S."/>
        </authorList>
    </citation>
    <scope>NUCLEOTIDE SEQUENCE [LARGE SCALE GENOMIC DNA]</scope>
    <source>
        <strain evidence="1">OARG1902GOOAL</strain>
        <tissue evidence="1">Muscle</tissue>
    </source>
</reference>
<name>A0A6G1Q9Z8_CHAAH</name>
<reference evidence="2" key="2">
    <citation type="submission" date="2019-02" db="EMBL/GenBank/DDBJ databases">
        <title>Opniocepnalus argus Var Kimnra genome.</title>
        <authorList>
            <person name="Zhou C."/>
            <person name="Xiao S."/>
        </authorList>
    </citation>
    <scope>NUCLEOTIDE SEQUENCE [LARGE SCALE GENOMIC DNA]</scope>
</reference>
<organism evidence="1 2">
    <name type="scientific">Channa argus</name>
    <name type="common">Northern snakehead</name>
    <name type="synonym">Ophicephalus argus</name>
    <dbReference type="NCBI Taxonomy" id="215402"/>
    <lineage>
        <taxon>Eukaryota</taxon>
        <taxon>Metazoa</taxon>
        <taxon>Chordata</taxon>
        <taxon>Craniata</taxon>
        <taxon>Vertebrata</taxon>
        <taxon>Euteleostomi</taxon>
        <taxon>Actinopterygii</taxon>
        <taxon>Neopterygii</taxon>
        <taxon>Teleostei</taxon>
        <taxon>Neoteleostei</taxon>
        <taxon>Acanthomorphata</taxon>
        <taxon>Anabantaria</taxon>
        <taxon>Anabantiformes</taxon>
        <taxon>Channoidei</taxon>
        <taxon>Channidae</taxon>
        <taxon>Channa</taxon>
    </lineage>
</organism>
<evidence type="ECO:0000313" key="2">
    <source>
        <dbReference type="Proteomes" id="UP000503349"/>
    </source>
</evidence>
<gene>
    <name evidence="1" type="ORF">EXN66_Car014840</name>
</gene>
<dbReference type="AlphaFoldDB" id="A0A6G1Q9Z8"/>
<dbReference type="Proteomes" id="UP000503349">
    <property type="component" value="Chromosome 14"/>
</dbReference>
<dbReference type="EMBL" id="CM015725">
    <property type="protein sequence ID" value="KAF3699153.1"/>
    <property type="molecule type" value="Genomic_DNA"/>
</dbReference>
<accession>A0A6G1Q9Z8</accession>